<comment type="caution">
    <text evidence="3">The sequence shown here is derived from an EMBL/GenBank/DDBJ whole genome shotgun (WGS) entry which is preliminary data.</text>
</comment>
<name>A0ABX2FLG3_9BACT</name>
<evidence type="ECO:0000313" key="4">
    <source>
        <dbReference type="Proteomes" id="UP000779507"/>
    </source>
</evidence>
<evidence type="ECO:0000256" key="2">
    <source>
        <dbReference type="SAM" id="SignalP"/>
    </source>
</evidence>
<feature type="region of interest" description="Disordered" evidence="1">
    <location>
        <begin position="101"/>
        <end position="129"/>
    </location>
</feature>
<accession>A0ABX2FLG3</accession>
<feature type="chain" id="PRO_5046207429" evidence="2">
    <location>
        <begin position="24"/>
        <end position="138"/>
    </location>
</feature>
<protein>
    <submittedName>
        <fullName evidence="3">Uncharacterized protein</fullName>
    </submittedName>
</protein>
<organism evidence="3 4">
    <name type="scientific">Hymenobacter caeli</name>
    <dbReference type="NCBI Taxonomy" id="2735894"/>
    <lineage>
        <taxon>Bacteria</taxon>
        <taxon>Pseudomonadati</taxon>
        <taxon>Bacteroidota</taxon>
        <taxon>Cytophagia</taxon>
        <taxon>Cytophagales</taxon>
        <taxon>Hymenobacteraceae</taxon>
        <taxon>Hymenobacter</taxon>
    </lineage>
</organism>
<gene>
    <name evidence="3" type="ORF">HNP98_000776</name>
</gene>
<dbReference type="EMBL" id="JABSNP010000003">
    <property type="protein sequence ID" value="NRT17965.1"/>
    <property type="molecule type" value="Genomic_DNA"/>
</dbReference>
<evidence type="ECO:0000256" key="1">
    <source>
        <dbReference type="SAM" id="MobiDB-lite"/>
    </source>
</evidence>
<keyword evidence="4" id="KW-1185">Reference proteome</keyword>
<sequence>MKSVVVAVSFLGLGLAAAPAARAQSAIADLPAAGGSAGVAARAPSRANMTPEEIKHEQQMQVLEARTGLATGNTSLGRAAGPARQFDTRAGGFTVRKFKAAPGAGKQERGQMHPAGGANPSGKPLVHNHPRKKHFLFF</sequence>
<reference evidence="3 4" key="1">
    <citation type="submission" date="2020-05" db="EMBL/GenBank/DDBJ databases">
        <title>Genomic Encyclopedia of Type Strains, Phase IV (KMG-V): Genome sequencing to study the core and pangenomes of soil and plant-associated prokaryotes.</title>
        <authorList>
            <person name="Whitman W."/>
        </authorList>
    </citation>
    <scope>NUCLEOTIDE SEQUENCE [LARGE SCALE GENOMIC DNA]</scope>
    <source>
        <strain evidence="3 4">9A</strain>
    </source>
</reference>
<dbReference type="RefSeq" id="WP_173808738.1">
    <property type="nucleotide sequence ID" value="NZ_JABSNP010000003.1"/>
</dbReference>
<evidence type="ECO:0000313" key="3">
    <source>
        <dbReference type="EMBL" id="NRT17965.1"/>
    </source>
</evidence>
<dbReference type="Proteomes" id="UP000779507">
    <property type="component" value="Unassembled WGS sequence"/>
</dbReference>
<keyword evidence="2" id="KW-0732">Signal</keyword>
<proteinExistence type="predicted"/>
<feature type="signal peptide" evidence="2">
    <location>
        <begin position="1"/>
        <end position="23"/>
    </location>
</feature>